<gene>
    <name evidence="1" type="ORF">L9059_00095</name>
</gene>
<evidence type="ECO:0000313" key="2">
    <source>
        <dbReference type="Proteomes" id="UP001299876"/>
    </source>
</evidence>
<reference evidence="1 2" key="1">
    <citation type="submission" date="2022-02" db="EMBL/GenBank/DDBJ databases">
        <title>Comparative genomics of the first Antarctic Pseudomonas spp. capable of biotransforming 2,4,6-Trinitrotoluene.</title>
        <authorList>
            <person name="Cabrera M.A."/>
            <person name="Marquez S.L."/>
            <person name="Perez-Donoso J.M."/>
        </authorList>
    </citation>
    <scope>NUCLEOTIDE SEQUENCE [LARGE SCALE GENOMIC DNA]</scope>
    <source>
        <strain evidence="1 2">TNT19</strain>
    </source>
</reference>
<keyword evidence="2" id="KW-1185">Reference proteome</keyword>
<dbReference type="RefSeq" id="WP_247285346.1">
    <property type="nucleotide sequence ID" value="NZ_JAKNRW010000001.1"/>
</dbReference>
<proteinExistence type="predicted"/>
<organism evidence="1 2">
    <name type="scientific">Pseudomonas violetae</name>
    <dbReference type="NCBI Taxonomy" id="2915813"/>
    <lineage>
        <taxon>Bacteria</taxon>
        <taxon>Pseudomonadati</taxon>
        <taxon>Pseudomonadota</taxon>
        <taxon>Gammaproteobacteria</taxon>
        <taxon>Pseudomonadales</taxon>
        <taxon>Pseudomonadaceae</taxon>
        <taxon>Pseudomonas</taxon>
    </lineage>
</organism>
<accession>A0ABT0ESA1</accession>
<protein>
    <submittedName>
        <fullName evidence="1">Uncharacterized protein</fullName>
    </submittedName>
</protein>
<sequence>MDQFILQDSRSLTGTRISWWENGGGYTTDVSKAEVFSRSAALAQHESRETDLPWPLEFVLSRTQIAVDHQYIRPVRLVVRTWEDPCYVSVKCTHDGNDLVWVSSTGQTADLVRAAVFTRAQAAELFGSEGARCSREIWPKTYIDAKARPIASSADMTVMQALLDTGITLAEPPRRRVRRPKCEACGRFVSASQARASYCIHCN</sequence>
<dbReference type="Proteomes" id="UP001299876">
    <property type="component" value="Unassembled WGS sequence"/>
</dbReference>
<dbReference type="EMBL" id="JAKNRW010000001">
    <property type="protein sequence ID" value="MCK1788612.1"/>
    <property type="molecule type" value="Genomic_DNA"/>
</dbReference>
<evidence type="ECO:0000313" key="1">
    <source>
        <dbReference type="EMBL" id="MCK1788612.1"/>
    </source>
</evidence>
<name>A0ABT0ESA1_9PSED</name>
<comment type="caution">
    <text evidence="1">The sequence shown here is derived from an EMBL/GenBank/DDBJ whole genome shotgun (WGS) entry which is preliminary data.</text>
</comment>